<protein>
    <submittedName>
        <fullName evidence="1">Uncharacterized protein</fullName>
    </submittedName>
</protein>
<dbReference type="Proteomes" id="UP000856143">
    <property type="component" value="Unassembled WGS sequence"/>
</dbReference>
<gene>
    <name evidence="1" type="ORF">I8Y21_005853</name>
</gene>
<evidence type="ECO:0000313" key="2">
    <source>
        <dbReference type="Proteomes" id="UP000856143"/>
    </source>
</evidence>
<name>A0AAN5RH04_KLEOX</name>
<comment type="caution">
    <text evidence="1">The sequence shown here is derived from an EMBL/GenBank/DDBJ whole genome shotgun (WGS) entry which is preliminary data.</text>
</comment>
<accession>A0AAN5RH04</accession>
<dbReference type="AlphaFoldDB" id="A0AAN5RH04"/>
<dbReference type="EMBL" id="DACSEO010000140">
    <property type="protein sequence ID" value="HAT1685024.1"/>
    <property type="molecule type" value="Genomic_DNA"/>
</dbReference>
<organism evidence="1 2">
    <name type="scientific">Klebsiella oxytoca</name>
    <dbReference type="NCBI Taxonomy" id="571"/>
    <lineage>
        <taxon>Bacteria</taxon>
        <taxon>Pseudomonadati</taxon>
        <taxon>Pseudomonadota</taxon>
        <taxon>Gammaproteobacteria</taxon>
        <taxon>Enterobacterales</taxon>
        <taxon>Enterobacteriaceae</taxon>
        <taxon>Klebsiella/Raoultella group</taxon>
        <taxon>Klebsiella</taxon>
    </lineage>
</organism>
<proteinExistence type="predicted"/>
<sequence length="73" mass="8583">MKLSNPELRKLIEYASDNGYCVDVCFNYARVDGVYGNPVFIHNSLDGFIIYKGRIEEERFITPDEFKRLFAKR</sequence>
<reference evidence="1" key="1">
    <citation type="journal article" date="2018" name="Genome Biol.">
        <title>SKESA: strategic k-mer extension for scrupulous assemblies.</title>
        <authorList>
            <person name="Souvorov A."/>
            <person name="Agarwala R."/>
            <person name="Lipman D.J."/>
        </authorList>
    </citation>
    <scope>NUCLEOTIDE SEQUENCE</scope>
    <source>
        <strain evidence="1">R404</strain>
    </source>
</reference>
<reference evidence="1" key="2">
    <citation type="submission" date="2020-11" db="EMBL/GenBank/DDBJ databases">
        <authorList>
            <consortium name="NCBI Pathogen Detection Project"/>
        </authorList>
    </citation>
    <scope>NUCLEOTIDE SEQUENCE</scope>
    <source>
        <strain evidence="1">R404</strain>
    </source>
</reference>
<evidence type="ECO:0000313" key="1">
    <source>
        <dbReference type="EMBL" id="HAT1685024.1"/>
    </source>
</evidence>